<dbReference type="AlphaFoldDB" id="L7KJM3"/>
<dbReference type="GO" id="GO:0008218">
    <property type="term" value="P:bioluminescence"/>
    <property type="evidence" value="ECO:0007669"/>
    <property type="project" value="InterPro"/>
</dbReference>
<dbReference type="Proteomes" id="UP000010988">
    <property type="component" value="Unassembled WGS sequence"/>
</dbReference>
<keyword evidence="4" id="KW-1185">Reference proteome</keyword>
<reference evidence="3 4" key="1">
    <citation type="submission" date="2012-12" db="EMBL/GenBank/DDBJ databases">
        <title>Whole genome shotgun sequence of Gordonia aichiensis NBRC 108223.</title>
        <authorList>
            <person name="Isaki-Nakamura S."/>
            <person name="Hosoyama A."/>
            <person name="Tsuchikane K."/>
            <person name="Ando Y."/>
            <person name="Baba S."/>
            <person name="Ohji S."/>
            <person name="Hamada M."/>
            <person name="Tamura T."/>
            <person name="Yamazoe A."/>
            <person name="Yamazaki S."/>
            <person name="Fujita N."/>
        </authorList>
    </citation>
    <scope>NUCLEOTIDE SEQUENCE [LARGE SCALE GENOMIC DNA]</scope>
    <source>
        <strain evidence="3 4">NBRC 108223</strain>
    </source>
</reference>
<dbReference type="Pfam" id="PF05893">
    <property type="entry name" value="LuxC"/>
    <property type="match status" value="1"/>
</dbReference>
<proteinExistence type="predicted"/>
<organism evidence="3 4">
    <name type="scientific">Gordonia aichiensis NBRC 108223</name>
    <dbReference type="NCBI Taxonomy" id="1220583"/>
    <lineage>
        <taxon>Bacteria</taxon>
        <taxon>Bacillati</taxon>
        <taxon>Actinomycetota</taxon>
        <taxon>Actinomycetes</taxon>
        <taxon>Mycobacteriales</taxon>
        <taxon>Gordoniaceae</taxon>
        <taxon>Gordonia</taxon>
    </lineage>
</organism>
<protein>
    <submittedName>
        <fullName evidence="3">Putative acyl-CoA reductase</fullName>
    </submittedName>
</protein>
<name>L7KJM3_9ACTN</name>
<evidence type="ECO:0000256" key="1">
    <source>
        <dbReference type="ARBA" id="ARBA00022857"/>
    </source>
</evidence>
<dbReference type="STRING" id="1220583.GOACH_04_03050"/>
<evidence type="ECO:0000256" key="2">
    <source>
        <dbReference type="SAM" id="MobiDB-lite"/>
    </source>
</evidence>
<accession>L7KJM3</accession>
<keyword evidence="1" id="KW-0521">NADP</keyword>
<dbReference type="GO" id="GO:0003995">
    <property type="term" value="F:acyl-CoA dehydrogenase activity"/>
    <property type="evidence" value="ECO:0007669"/>
    <property type="project" value="InterPro"/>
</dbReference>
<evidence type="ECO:0000313" key="3">
    <source>
        <dbReference type="EMBL" id="GAC47908.1"/>
    </source>
</evidence>
<comment type="caution">
    <text evidence="3">The sequence shown here is derived from an EMBL/GenBank/DDBJ whole genome shotgun (WGS) entry which is preliminary data.</text>
</comment>
<dbReference type="InterPro" id="IPR008670">
    <property type="entry name" value="CoA_reduct_LuxC"/>
</dbReference>
<feature type="region of interest" description="Disordered" evidence="2">
    <location>
        <begin position="265"/>
        <end position="285"/>
    </location>
</feature>
<gene>
    <name evidence="3" type="ORF">GOACH_04_03050</name>
</gene>
<evidence type="ECO:0000313" key="4">
    <source>
        <dbReference type="Proteomes" id="UP000010988"/>
    </source>
</evidence>
<dbReference type="eggNOG" id="COG1012">
    <property type="taxonomic scope" value="Bacteria"/>
</dbReference>
<dbReference type="EMBL" id="BANR01000004">
    <property type="protein sequence ID" value="GAC47908.1"/>
    <property type="molecule type" value="Genomic_DNA"/>
</dbReference>
<sequence>MNAPAHPGAATAVPHIIKGRTVLGADVEHGGFTTPALDIDALVWPRREPGPAFDTPVADVIDFLVEVGTRLQFDSNPYLQEALEHSLAFNTLERRILENTYRAMPLFFDRTNLEFQVAADVGWGPIDGWAPIERPHGLPAAHVRAFPPRLAHITAGNTPAVAVTTIVRGALSKGVHLLKVPANDLFTAGAVLRTMADVDPDHPTTRSFSAVYWRGGETTVESAIFRPQFFDKLVVWVRTRPFAVPIVTPGPGSRSCRSIRRCRCHSSDAKPTSPTNPARPRPLLRRPTCRCSIRMPARQVVSST</sequence>